<dbReference type="RefSeq" id="XP_040604006.1">
    <property type="nucleotide sequence ID" value="XM_040748072.1"/>
</dbReference>
<dbReference type="Proteomes" id="UP000886700">
    <property type="component" value="Unplaced"/>
</dbReference>
<keyword evidence="2" id="KW-0106">Calcium</keyword>
<proteinExistence type="predicted"/>
<accession>A0ABM2XMN7</accession>
<evidence type="ECO:0000256" key="1">
    <source>
        <dbReference type="ARBA" id="ARBA00022737"/>
    </source>
</evidence>
<dbReference type="PANTHER" id="PTHR22656">
    <property type="entry name" value="EF-HAND CALCIUM-BINDING DOMAIN-CONTAINING PROTEIN 13"/>
    <property type="match status" value="1"/>
</dbReference>
<dbReference type="GeneID" id="110340833"/>
<dbReference type="SUPFAM" id="SSF47473">
    <property type="entry name" value="EF-hand"/>
    <property type="match status" value="4"/>
</dbReference>
<evidence type="ECO:0000313" key="3">
    <source>
        <dbReference type="Proteomes" id="UP000886700"/>
    </source>
</evidence>
<keyword evidence="1" id="KW-0677">Repeat</keyword>
<evidence type="ECO:0000313" key="4">
    <source>
        <dbReference type="RefSeq" id="XP_040604006.1"/>
    </source>
</evidence>
<dbReference type="PANTHER" id="PTHR22656:SF1">
    <property type="entry name" value="EF-HAND CALCIUM-BINDING DOMAIN-CONTAINING PROTEIN 13"/>
    <property type="match status" value="1"/>
</dbReference>
<evidence type="ECO:0000256" key="2">
    <source>
        <dbReference type="ARBA" id="ARBA00022837"/>
    </source>
</evidence>
<dbReference type="InterPro" id="IPR011992">
    <property type="entry name" value="EF-hand-dom_pair"/>
</dbReference>
<protein>
    <submittedName>
        <fullName evidence="4">Uncharacterized protein LOC110340833</fullName>
    </submittedName>
</protein>
<organism evidence="3 4">
    <name type="scientific">Mesocricetus auratus</name>
    <name type="common">Golden hamster</name>
    <dbReference type="NCBI Taxonomy" id="10036"/>
    <lineage>
        <taxon>Eukaryota</taxon>
        <taxon>Metazoa</taxon>
        <taxon>Chordata</taxon>
        <taxon>Craniata</taxon>
        <taxon>Vertebrata</taxon>
        <taxon>Euteleostomi</taxon>
        <taxon>Mammalia</taxon>
        <taxon>Eutheria</taxon>
        <taxon>Euarchontoglires</taxon>
        <taxon>Glires</taxon>
        <taxon>Rodentia</taxon>
        <taxon>Myomorpha</taxon>
        <taxon>Muroidea</taxon>
        <taxon>Cricetidae</taxon>
        <taxon>Cricetinae</taxon>
        <taxon>Mesocricetus</taxon>
    </lineage>
</organism>
<sequence>MEKCSTRLVTKQTGMKCAVDTREPAKGNVDLQKVMERVKAITENVNIKDLESVLGNMSITLTDKELEDLTKSLPISVDNKVSLRTLQDEAKAFTGEKIDSSNLQNTLKTMGIELSDKDLKQLLKTLPIDDHGKVFQSRLLKDVKSNKRGKVDVNNLDAALGALNIKLTEKELEQTKEILSVGHKKVGLGKLLDTIQSVTGKEVDVHDVDKVLGDMGIELTDAQLSKIMNNVPVDDGKVYLRRMLDSMQFFKGGKVDSSRVDTVLGNMGITLSQNELEDLIKNLNIDENGKAELRRVMSEAKPFTGQTVDTNRRQNVLDRFDIELNPYEYSRLLNMLPVNDNGKVFQKRLAKGMKSLNEGSVDINTLDTFLENMGIEITEKEFMDLTKRLPGTADGKVKLNDLMEELNVVLGESIDVNDLEDTLKDMKVELTDKDYLHLMRDLPFDASGKVFKKRILDGIKHLKGGKVDANNLNQFLETMELELSQKEFEDFEENLPVDENGKVDLKNIVPKLKDFEGEKIAVGGLKNTLGEIGVELNDREYVGLLETLPFDENNKVFLSRLQSGLRAFRGS</sequence>
<name>A0ABM2XMN7_MESAU</name>
<gene>
    <name evidence="4" type="primary">LOC110340833</name>
</gene>
<dbReference type="Gene3D" id="1.10.238.10">
    <property type="entry name" value="EF-hand"/>
    <property type="match status" value="3"/>
</dbReference>
<reference evidence="4" key="1">
    <citation type="submission" date="2025-08" db="UniProtKB">
        <authorList>
            <consortium name="RefSeq"/>
        </authorList>
    </citation>
    <scope>IDENTIFICATION</scope>
    <source>
        <tissue evidence="4">Liver</tissue>
    </source>
</reference>
<keyword evidence="3" id="KW-1185">Reference proteome</keyword>